<keyword evidence="6" id="KW-0067">ATP-binding</keyword>
<dbReference type="InterPro" id="IPR002182">
    <property type="entry name" value="NB-ARC"/>
</dbReference>
<sequence length="776" mass="88680">MADIASLARDCVEWMWNPISQRYSYFKNYHKNVKALADKARTLEARRNDVGKSVDAAKSQDQEIRKEVQRWQERDDNLLKDLVAFEDRIEENKSCISGCVPDCRWRCRLSKQAKAMASDVDALLLAEQRYDNVSLPRAQRPPEFTRTESMRKFQLFSSTEIAMNKVMEGLRSDSIRVIGVHGMGGVGKTTMVKQVAEKGVTEGLFNVVVMVTISQAVNLRRIQSQIAEGLGLKSLGADSTVERRATKVRDRIVREKKVLIILDDLWKKLDLNRVGIPYGSELENGESKILITTRLQQVCTQMDSHRIKLQHLSEPDSWEFFKKTAGTNFDSREFEAIGKSVAKECGGLPIALVAVAKALADKDMEEWDKAARRLQRSMPCNHDEDETVFECIKLSYDFLNKQEKDCFLLCCLFPEDHNIGKEELARYGMGLTLFLEVNTMEEAREDADWFIEVVAKKAEKLIYSDCWDLNLLEEYEHGELAGLKSLDVEQCQEVRNLMRVTNNSGPGSAPVFESLQELRIFHMDFLEQICVGELPTGSLEKLKALAVQQCNNLVNSLLPSNLIKRLGNLEKLLVNGSSVEEVFGFEGLEQGQVYLGRLQEIRLENLSEIANICRGPTCFADFRNIKFVTVIRCMKLRNLFPVSISDSLMQLEDLWVEECVLMEEVIRDEHAISQQKVKLPRLKTLSLKNLPKLSSFYAGNASLECPSLEHLHVHECQNFRTKTSDFHSSKQVHENDEQHMKLLQKRCVYIILLLISISQPFHNKSFCSKILEYLTR</sequence>
<dbReference type="Gene3D" id="3.80.10.10">
    <property type="entry name" value="Ribonuclease Inhibitor"/>
    <property type="match status" value="1"/>
</dbReference>
<reference evidence="10" key="1">
    <citation type="submission" date="2023-07" db="EMBL/GenBank/DDBJ databases">
        <title>draft genome sequence of fig (Ficus carica).</title>
        <authorList>
            <person name="Takahashi T."/>
            <person name="Nishimura K."/>
        </authorList>
    </citation>
    <scope>NUCLEOTIDE SEQUENCE</scope>
</reference>
<comment type="similarity">
    <text evidence="1">Belongs to the disease resistance NB-LRR family.</text>
</comment>
<dbReference type="FunFam" id="3.40.50.300:FF:001091">
    <property type="entry name" value="Probable disease resistance protein At1g61300"/>
    <property type="match status" value="1"/>
</dbReference>
<keyword evidence="3" id="KW-0677">Repeat</keyword>
<dbReference type="PRINTS" id="PR00364">
    <property type="entry name" value="DISEASERSIST"/>
</dbReference>
<feature type="coiled-coil region" evidence="7">
    <location>
        <begin position="26"/>
        <end position="74"/>
    </location>
</feature>
<dbReference type="Gene3D" id="3.40.50.300">
    <property type="entry name" value="P-loop containing nucleotide triphosphate hydrolases"/>
    <property type="match status" value="1"/>
</dbReference>
<dbReference type="PANTHER" id="PTHR33463">
    <property type="entry name" value="NB-ARC DOMAIN-CONTAINING PROTEIN-RELATED"/>
    <property type="match status" value="1"/>
</dbReference>
<organism evidence="10 11">
    <name type="scientific">Ficus carica</name>
    <name type="common">Common fig</name>
    <dbReference type="NCBI Taxonomy" id="3494"/>
    <lineage>
        <taxon>Eukaryota</taxon>
        <taxon>Viridiplantae</taxon>
        <taxon>Streptophyta</taxon>
        <taxon>Embryophyta</taxon>
        <taxon>Tracheophyta</taxon>
        <taxon>Spermatophyta</taxon>
        <taxon>Magnoliopsida</taxon>
        <taxon>eudicotyledons</taxon>
        <taxon>Gunneridae</taxon>
        <taxon>Pentapetalae</taxon>
        <taxon>rosids</taxon>
        <taxon>fabids</taxon>
        <taxon>Rosales</taxon>
        <taxon>Moraceae</taxon>
        <taxon>Ficeae</taxon>
        <taxon>Ficus</taxon>
    </lineage>
</organism>
<keyword evidence="4" id="KW-0547">Nucleotide-binding</keyword>
<evidence type="ECO:0000256" key="6">
    <source>
        <dbReference type="ARBA" id="ARBA00022840"/>
    </source>
</evidence>
<dbReference type="Proteomes" id="UP001187192">
    <property type="component" value="Unassembled WGS sequence"/>
</dbReference>
<dbReference type="InterPro" id="IPR027417">
    <property type="entry name" value="P-loop_NTPase"/>
</dbReference>
<dbReference type="InterPro" id="IPR050905">
    <property type="entry name" value="Plant_NBS-LRR"/>
</dbReference>
<dbReference type="SUPFAM" id="SSF52540">
    <property type="entry name" value="P-loop containing nucleoside triphosphate hydrolases"/>
    <property type="match status" value="1"/>
</dbReference>
<dbReference type="GO" id="GO:0006952">
    <property type="term" value="P:defense response"/>
    <property type="evidence" value="ECO:0007669"/>
    <property type="project" value="UniProtKB-KW"/>
</dbReference>
<keyword evidence="2" id="KW-0433">Leucine-rich repeat</keyword>
<gene>
    <name evidence="10" type="ORF">TIFTF001_033061</name>
</gene>
<accession>A0AA88E1B7</accession>
<feature type="domain" description="Disease resistance protein At4g27190-like leucine-rich repeats" evidence="9">
    <location>
        <begin position="515"/>
        <end position="659"/>
    </location>
</feature>
<evidence type="ECO:0000313" key="11">
    <source>
        <dbReference type="Proteomes" id="UP001187192"/>
    </source>
</evidence>
<evidence type="ECO:0000256" key="4">
    <source>
        <dbReference type="ARBA" id="ARBA00022741"/>
    </source>
</evidence>
<evidence type="ECO:0000256" key="3">
    <source>
        <dbReference type="ARBA" id="ARBA00022737"/>
    </source>
</evidence>
<evidence type="ECO:0000259" key="9">
    <source>
        <dbReference type="Pfam" id="PF23247"/>
    </source>
</evidence>
<evidence type="ECO:0000256" key="2">
    <source>
        <dbReference type="ARBA" id="ARBA00022614"/>
    </source>
</evidence>
<dbReference type="InterPro" id="IPR042197">
    <property type="entry name" value="Apaf_helical"/>
</dbReference>
<keyword evidence="5" id="KW-0611">Plant defense</keyword>
<evidence type="ECO:0000256" key="7">
    <source>
        <dbReference type="SAM" id="Coils"/>
    </source>
</evidence>
<keyword evidence="11" id="KW-1185">Reference proteome</keyword>
<dbReference type="Pfam" id="PF00931">
    <property type="entry name" value="NB-ARC"/>
    <property type="match status" value="1"/>
</dbReference>
<evidence type="ECO:0000259" key="8">
    <source>
        <dbReference type="Pfam" id="PF00931"/>
    </source>
</evidence>
<dbReference type="PANTHER" id="PTHR33463:SF198">
    <property type="entry name" value="RPP4C3"/>
    <property type="match status" value="1"/>
</dbReference>
<dbReference type="InterPro" id="IPR032675">
    <property type="entry name" value="LRR_dom_sf"/>
</dbReference>
<dbReference type="SUPFAM" id="SSF52058">
    <property type="entry name" value="L domain-like"/>
    <property type="match status" value="1"/>
</dbReference>
<evidence type="ECO:0000256" key="5">
    <source>
        <dbReference type="ARBA" id="ARBA00022821"/>
    </source>
</evidence>
<dbReference type="InterPro" id="IPR036388">
    <property type="entry name" value="WH-like_DNA-bd_sf"/>
</dbReference>
<comment type="caution">
    <text evidence="10">The sequence shown here is derived from an EMBL/GenBank/DDBJ whole genome shotgun (WGS) entry which is preliminary data.</text>
</comment>
<evidence type="ECO:0000313" key="10">
    <source>
        <dbReference type="EMBL" id="GMN63991.1"/>
    </source>
</evidence>
<feature type="domain" description="NB-ARC" evidence="8">
    <location>
        <begin position="162"/>
        <end position="328"/>
    </location>
</feature>
<keyword evidence="7" id="KW-0175">Coiled coil</keyword>
<dbReference type="Gene3D" id="1.10.8.430">
    <property type="entry name" value="Helical domain of apoptotic protease-activating factors"/>
    <property type="match status" value="1"/>
</dbReference>
<dbReference type="Gene3D" id="1.10.10.10">
    <property type="entry name" value="Winged helix-like DNA-binding domain superfamily/Winged helix DNA-binding domain"/>
    <property type="match status" value="1"/>
</dbReference>
<evidence type="ECO:0000256" key="1">
    <source>
        <dbReference type="ARBA" id="ARBA00008894"/>
    </source>
</evidence>
<evidence type="ECO:0008006" key="12">
    <source>
        <dbReference type="Google" id="ProtNLM"/>
    </source>
</evidence>
<proteinExistence type="inferred from homology"/>
<dbReference type="AlphaFoldDB" id="A0AA88E1B7"/>
<dbReference type="Pfam" id="PF23247">
    <property type="entry name" value="LRR_RPS2"/>
    <property type="match status" value="1"/>
</dbReference>
<name>A0AA88E1B7_FICCA</name>
<protein>
    <recommendedName>
        <fullName evidence="12">Disease resistance protein</fullName>
    </recommendedName>
</protein>
<dbReference type="EMBL" id="BTGU01000164">
    <property type="protein sequence ID" value="GMN63991.1"/>
    <property type="molecule type" value="Genomic_DNA"/>
</dbReference>
<dbReference type="InterPro" id="IPR057135">
    <property type="entry name" value="At4g27190-like_LRR"/>
</dbReference>
<dbReference type="GO" id="GO:0043531">
    <property type="term" value="F:ADP binding"/>
    <property type="evidence" value="ECO:0007669"/>
    <property type="project" value="InterPro"/>
</dbReference>
<dbReference type="GO" id="GO:0005524">
    <property type="term" value="F:ATP binding"/>
    <property type="evidence" value="ECO:0007669"/>
    <property type="project" value="UniProtKB-KW"/>
</dbReference>